<keyword evidence="3 4" id="KW-0408">Iron</keyword>
<dbReference type="EMBL" id="JACHDY010000005">
    <property type="protein sequence ID" value="MBB5318725.1"/>
    <property type="molecule type" value="Genomic_DNA"/>
</dbReference>
<dbReference type="InterPro" id="IPR036909">
    <property type="entry name" value="Cyt_c-like_dom_sf"/>
</dbReference>
<gene>
    <name evidence="6" type="ORF">HDF09_003424</name>
</gene>
<comment type="caution">
    <text evidence="6">The sequence shown here is derived from an EMBL/GenBank/DDBJ whole genome shotgun (WGS) entry which is preliminary data.</text>
</comment>
<protein>
    <submittedName>
        <fullName evidence="6">Mono/diheme cytochrome c family protein</fullName>
    </submittedName>
</protein>
<dbReference type="AlphaFoldDB" id="A0A7W8IK90"/>
<keyword evidence="7" id="KW-1185">Reference proteome</keyword>
<dbReference type="PANTHER" id="PTHR35889:SF3">
    <property type="entry name" value="F-BOX DOMAIN-CONTAINING PROTEIN"/>
    <property type="match status" value="1"/>
</dbReference>
<proteinExistence type="predicted"/>
<dbReference type="Pfam" id="PF07635">
    <property type="entry name" value="PSCyt1"/>
    <property type="match status" value="1"/>
</dbReference>
<keyword evidence="1 4" id="KW-0349">Heme</keyword>
<dbReference type="GO" id="GO:0020037">
    <property type="term" value="F:heme binding"/>
    <property type="evidence" value="ECO:0007669"/>
    <property type="project" value="InterPro"/>
</dbReference>
<dbReference type="SUPFAM" id="SSF46626">
    <property type="entry name" value="Cytochrome c"/>
    <property type="match status" value="1"/>
</dbReference>
<name>A0A7W8IK90_9BACT</name>
<dbReference type="GO" id="GO:0009055">
    <property type="term" value="F:electron transfer activity"/>
    <property type="evidence" value="ECO:0007669"/>
    <property type="project" value="InterPro"/>
</dbReference>
<evidence type="ECO:0000256" key="1">
    <source>
        <dbReference type="ARBA" id="ARBA00022617"/>
    </source>
</evidence>
<keyword evidence="2 4" id="KW-0479">Metal-binding</keyword>
<dbReference type="PANTHER" id="PTHR35889">
    <property type="entry name" value="CYCLOINULO-OLIGOSACCHARIDE FRUCTANOTRANSFERASE-RELATED"/>
    <property type="match status" value="1"/>
</dbReference>
<evidence type="ECO:0000313" key="6">
    <source>
        <dbReference type="EMBL" id="MBB5318725.1"/>
    </source>
</evidence>
<dbReference type="Gene3D" id="1.10.760.10">
    <property type="entry name" value="Cytochrome c-like domain"/>
    <property type="match status" value="1"/>
</dbReference>
<dbReference type="GO" id="GO:0046872">
    <property type="term" value="F:metal ion binding"/>
    <property type="evidence" value="ECO:0007669"/>
    <property type="project" value="UniProtKB-KW"/>
</dbReference>
<sequence>MKRMWVGLGLAAIGLMGWGFRVGTVQAAQDEAAKPEFYTTRVQPILQANCYRCHGGINHRGGLNIQTRAGMLKGGHDGSVLIPGDPASSLLVRLIRHEGPAKDPMPMPPKQPKLSDADIATVEQWVKAGAIMPENPQQ</sequence>
<dbReference type="InterPro" id="IPR011429">
    <property type="entry name" value="Cyt_c_Planctomycete-type"/>
</dbReference>
<reference evidence="6" key="1">
    <citation type="submission" date="2020-08" db="EMBL/GenBank/DDBJ databases">
        <title>Genomic Encyclopedia of Type Strains, Phase IV (KMG-V): Genome sequencing to study the core and pangenomes of soil and plant-associated prokaryotes.</title>
        <authorList>
            <person name="Whitman W."/>
        </authorList>
    </citation>
    <scope>NUCLEOTIDE SEQUENCE [LARGE SCALE GENOMIC DNA]</scope>
    <source>
        <strain evidence="6">M8UP27</strain>
    </source>
</reference>
<evidence type="ECO:0000256" key="2">
    <source>
        <dbReference type="ARBA" id="ARBA00022723"/>
    </source>
</evidence>
<evidence type="ECO:0000256" key="3">
    <source>
        <dbReference type="ARBA" id="ARBA00023004"/>
    </source>
</evidence>
<feature type="domain" description="Cytochrome c" evidence="5">
    <location>
        <begin position="29"/>
        <end position="130"/>
    </location>
</feature>
<evidence type="ECO:0000313" key="7">
    <source>
        <dbReference type="Proteomes" id="UP000568106"/>
    </source>
</evidence>
<evidence type="ECO:0000259" key="5">
    <source>
        <dbReference type="PROSITE" id="PS51007"/>
    </source>
</evidence>
<accession>A0A7W8IK90</accession>
<organism evidence="6 7">
    <name type="scientific">Tunturiibacter empetritectus</name>
    <dbReference type="NCBI Taxonomy" id="3069691"/>
    <lineage>
        <taxon>Bacteria</taxon>
        <taxon>Pseudomonadati</taxon>
        <taxon>Acidobacteriota</taxon>
        <taxon>Terriglobia</taxon>
        <taxon>Terriglobales</taxon>
        <taxon>Acidobacteriaceae</taxon>
        <taxon>Tunturiibacter</taxon>
    </lineage>
</organism>
<dbReference type="Proteomes" id="UP000568106">
    <property type="component" value="Unassembled WGS sequence"/>
</dbReference>
<evidence type="ECO:0000256" key="4">
    <source>
        <dbReference type="PROSITE-ProRule" id="PRU00433"/>
    </source>
</evidence>
<dbReference type="InterPro" id="IPR009056">
    <property type="entry name" value="Cyt_c-like_dom"/>
</dbReference>
<dbReference type="PROSITE" id="PS51007">
    <property type="entry name" value="CYTC"/>
    <property type="match status" value="1"/>
</dbReference>